<organism evidence="9 10">
    <name type="scientific">Carpinus fangiana</name>
    <dbReference type="NCBI Taxonomy" id="176857"/>
    <lineage>
        <taxon>Eukaryota</taxon>
        <taxon>Viridiplantae</taxon>
        <taxon>Streptophyta</taxon>
        <taxon>Embryophyta</taxon>
        <taxon>Tracheophyta</taxon>
        <taxon>Spermatophyta</taxon>
        <taxon>Magnoliopsida</taxon>
        <taxon>eudicotyledons</taxon>
        <taxon>Gunneridae</taxon>
        <taxon>Pentapetalae</taxon>
        <taxon>rosids</taxon>
        <taxon>fabids</taxon>
        <taxon>Fagales</taxon>
        <taxon>Betulaceae</taxon>
        <taxon>Carpinus</taxon>
    </lineage>
</organism>
<dbReference type="InterPro" id="IPR048258">
    <property type="entry name" value="Cyclins_cyclin-box"/>
</dbReference>
<dbReference type="SMART" id="SM00385">
    <property type="entry name" value="CYCLIN"/>
    <property type="match status" value="1"/>
</dbReference>
<dbReference type="InterPro" id="IPR013763">
    <property type="entry name" value="Cyclin-like_dom"/>
</dbReference>
<dbReference type="PROSITE" id="PS00292">
    <property type="entry name" value="CYCLINS"/>
    <property type="match status" value="1"/>
</dbReference>
<dbReference type="Pfam" id="PF00134">
    <property type="entry name" value="Cyclin_N"/>
    <property type="match status" value="1"/>
</dbReference>
<evidence type="ECO:0000313" key="10">
    <source>
        <dbReference type="Proteomes" id="UP000327013"/>
    </source>
</evidence>
<evidence type="ECO:0000256" key="5">
    <source>
        <dbReference type="ARBA" id="ARBA00023306"/>
    </source>
</evidence>
<dbReference type="PANTHER" id="PTHR10177">
    <property type="entry name" value="CYCLINS"/>
    <property type="match status" value="1"/>
</dbReference>
<keyword evidence="3" id="KW-0132">Cell division</keyword>
<dbReference type="GO" id="GO:0051301">
    <property type="term" value="P:cell division"/>
    <property type="evidence" value="ECO:0007669"/>
    <property type="project" value="UniProtKB-KW"/>
</dbReference>
<evidence type="ECO:0000256" key="3">
    <source>
        <dbReference type="ARBA" id="ARBA00022618"/>
    </source>
</evidence>
<keyword evidence="10" id="KW-1185">Reference proteome</keyword>
<comment type="similarity">
    <text evidence="1">Belongs to the cyclin family. Cyclin D subfamily.</text>
</comment>
<dbReference type="AlphaFoldDB" id="A0A5N6RB62"/>
<dbReference type="Proteomes" id="UP000327013">
    <property type="component" value="Chromosome 5"/>
</dbReference>
<dbReference type="CDD" id="cd20543">
    <property type="entry name" value="CYCLIN_AtCycD-like_rpt1"/>
    <property type="match status" value="1"/>
</dbReference>
<keyword evidence="5" id="KW-0131">Cell cycle</keyword>
<feature type="domain" description="Cyclin-like" evidence="8">
    <location>
        <begin position="74"/>
        <end position="160"/>
    </location>
</feature>
<dbReference type="Gene3D" id="1.10.472.10">
    <property type="entry name" value="Cyclin-like"/>
    <property type="match status" value="2"/>
</dbReference>
<keyword evidence="4 7" id="KW-0195">Cyclin</keyword>
<dbReference type="FunFam" id="1.10.472.10:FF:000069">
    <property type="entry name" value="Cyclin-D5-1"/>
    <property type="match status" value="1"/>
</dbReference>
<evidence type="ECO:0000313" key="9">
    <source>
        <dbReference type="EMBL" id="KAE8057067.1"/>
    </source>
</evidence>
<reference evidence="9 10" key="1">
    <citation type="submission" date="2019-06" db="EMBL/GenBank/DDBJ databases">
        <title>A chromosomal-level reference genome of Carpinus fangiana (Coryloideae, Betulaceae).</title>
        <authorList>
            <person name="Yang X."/>
            <person name="Wang Z."/>
            <person name="Zhang L."/>
            <person name="Hao G."/>
            <person name="Liu J."/>
            <person name="Yang Y."/>
        </authorList>
    </citation>
    <scope>NUCLEOTIDE SEQUENCE [LARGE SCALE GENOMIC DNA]</scope>
    <source>
        <strain evidence="9">Cfa_2016G</strain>
        <tissue evidence="9">Leaf</tissue>
    </source>
</reference>
<dbReference type="InterPro" id="IPR039361">
    <property type="entry name" value="Cyclin"/>
</dbReference>
<dbReference type="EMBL" id="CM017325">
    <property type="protein sequence ID" value="KAE8057067.1"/>
    <property type="molecule type" value="Genomic_DNA"/>
</dbReference>
<sequence length="354" mass="41048">MDDSLSSLLCQESETCLYEEVVDESKFIEFKNYDGSEDEYMEMLFEREICYGFKSNKSLAIGNWLKCARLEAITWILKSRAAFGFRFKTVYLSLTYFDRFLSRRSIESEKLWAIRLLSVACLSLAAKMEEVKVPMLSEFPLQDYNFGSRVIQRMELLVLSTLEWRMCSISPSDFLHFFITKLCKESPPSNIVPRTLEIILAVMREVNLEDNRPSVIAAAAALLALDDRLTRRSLELKMNSISHYRFLEIVSCYSRIHFLIYIYRFVEQRKNYIPCVGFLSQDDLFSCYTIMRRLDMEKLKITNVVNSPELSPTQSRPIDVLEISSVTSALSNKRKRLTFSTCDRSCGLPGDKLC</sequence>
<dbReference type="InterPro" id="IPR006671">
    <property type="entry name" value="Cyclin_N"/>
</dbReference>
<protein>
    <recommendedName>
        <fullName evidence="6">B-like cyclin</fullName>
    </recommendedName>
</protein>
<evidence type="ECO:0000256" key="2">
    <source>
        <dbReference type="ARBA" id="ARBA00011177"/>
    </source>
</evidence>
<dbReference type="OrthoDB" id="306099at2759"/>
<dbReference type="SUPFAM" id="SSF47954">
    <property type="entry name" value="Cyclin-like"/>
    <property type="match status" value="2"/>
</dbReference>
<dbReference type="InterPro" id="IPR036915">
    <property type="entry name" value="Cyclin-like_sf"/>
</dbReference>
<accession>A0A5N6RB62</accession>
<evidence type="ECO:0000259" key="8">
    <source>
        <dbReference type="SMART" id="SM00385"/>
    </source>
</evidence>
<dbReference type="Pfam" id="PF02984">
    <property type="entry name" value="Cyclin_C"/>
    <property type="match status" value="1"/>
</dbReference>
<gene>
    <name evidence="9" type="ORF">FH972_013787</name>
</gene>
<evidence type="ECO:0000256" key="1">
    <source>
        <dbReference type="ARBA" id="ARBA00009065"/>
    </source>
</evidence>
<evidence type="ECO:0000256" key="4">
    <source>
        <dbReference type="ARBA" id="ARBA00023127"/>
    </source>
</evidence>
<proteinExistence type="inferred from homology"/>
<name>A0A5N6RB62_9ROSI</name>
<dbReference type="InterPro" id="IPR004367">
    <property type="entry name" value="Cyclin_C-dom"/>
</dbReference>
<evidence type="ECO:0000256" key="7">
    <source>
        <dbReference type="RuleBase" id="RU000383"/>
    </source>
</evidence>
<comment type="subunit">
    <text evidence="2">Interacts with the CDC2 protein kinase to form a serine/threonine kinase holoenzyme complex also known as maturation promoting factor (MPF). The cyclin subunit imparts substrate specificity to the complex.</text>
</comment>
<evidence type="ECO:0000256" key="6">
    <source>
        <dbReference type="ARBA" id="ARBA00032263"/>
    </source>
</evidence>